<keyword evidence="1" id="KW-0805">Transcription regulation</keyword>
<evidence type="ECO:0000313" key="7">
    <source>
        <dbReference type="Proteomes" id="UP001497444"/>
    </source>
</evidence>
<dbReference type="Pfam" id="PF00170">
    <property type="entry name" value="bZIP_1"/>
    <property type="match status" value="1"/>
</dbReference>
<name>A0ABP0VYP9_9BRYO</name>
<feature type="compositionally biased region" description="Polar residues" evidence="4">
    <location>
        <begin position="186"/>
        <end position="211"/>
    </location>
</feature>
<keyword evidence="3" id="KW-0539">Nucleus</keyword>
<dbReference type="PANTHER" id="PTHR46391">
    <property type="entry name" value="BASIC LEUCINE ZIPPER 34"/>
    <property type="match status" value="1"/>
</dbReference>
<feature type="compositionally biased region" description="Basic residues" evidence="4">
    <location>
        <begin position="219"/>
        <end position="229"/>
    </location>
</feature>
<dbReference type="Proteomes" id="UP001497444">
    <property type="component" value="Chromosome 12"/>
</dbReference>
<evidence type="ECO:0000256" key="2">
    <source>
        <dbReference type="ARBA" id="ARBA00023163"/>
    </source>
</evidence>
<dbReference type="SUPFAM" id="SSF57959">
    <property type="entry name" value="Leucine zipper domain"/>
    <property type="match status" value="1"/>
</dbReference>
<dbReference type="CDD" id="cd14703">
    <property type="entry name" value="bZIP_plant_RF2"/>
    <property type="match status" value="1"/>
</dbReference>
<feature type="region of interest" description="Disordered" evidence="4">
    <location>
        <begin position="347"/>
        <end position="366"/>
    </location>
</feature>
<dbReference type="InterPro" id="IPR004827">
    <property type="entry name" value="bZIP"/>
</dbReference>
<dbReference type="Gene3D" id="1.20.5.170">
    <property type="match status" value="1"/>
</dbReference>
<evidence type="ECO:0000259" key="5">
    <source>
        <dbReference type="SMART" id="SM00338"/>
    </source>
</evidence>
<dbReference type="EMBL" id="OZ020107">
    <property type="protein sequence ID" value="CAK9259638.1"/>
    <property type="molecule type" value="Genomic_DNA"/>
</dbReference>
<sequence>MNNSTHLPPKSPGYSMFEGSSLFQGGSIFSEHVSFPIRGGGHKRTPSAGYLPQVQPSWLEEILESADGDVATVKKGSHRRSSSDSAAFSESPYQLDSIVNQFTAEEEYYAQEAPRQHILRREISDCNRSAFFQLTFGRCTSSCKEKPRKQNPTNIYAENVSESNSHSEGSNDDQRVSLGKYKSEPEVQSTSEGDQSYQGQQEDVQTSSEQLDLSLDPKKAKRQSAQRSRVRKLQYISELEMNVNALQAEVTTLSQQVGLCDHQRAILTAENVLLKQKLTSLGQTQRFKEAYHEALKKEVQRLWYQQRHQRHHQLPPLSPTGYDVQQQQLPPLSPIGYELQQQQFSKLDLGSQQQHQQLSPLSPTGYELQRQRFSKLNLGSQQQRLPPLSPIP</sequence>
<evidence type="ECO:0000256" key="3">
    <source>
        <dbReference type="ARBA" id="ARBA00023242"/>
    </source>
</evidence>
<feature type="region of interest" description="Disordered" evidence="4">
    <location>
        <begin position="182"/>
        <end position="229"/>
    </location>
</feature>
<evidence type="ECO:0000256" key="4">
    <source>
        <dbReference type="SAM" id="MobiDB-lite"/>
    </source>
</evidence>
<gene>
    <name evidence="6" type="ORF">CSSPJE1EN1_LOCUS5116</name>
</gene>
<evidence type="ECO:0000256" key="1">
    <source>
        <dbReference type="ARBA" id="ARBA00023015"/>
    </source>
</evidence>
<accession>A0ABP0VYP9</accession>
<dbReference type="InterPro" id="IPR046347">
    <property type="entry name" value="bZIP_sf"/>
</dbReference>
<organism evidence="6 7">
    <name type="scientific">Sphagnum jensenii</name>
    <dbReference type="NCBI Taxonomy" id="128206"/>
    <lineage>
        <taxon>Eukaryota</taxon>
        <taxon>Viridiplantae</taxon>
        <taxon>Streptophyta</taxon>
        <taxon>Embryophyta</taxon>
        <taxon>Bryophyta</taxon>
        <taxon>Sphagnophytina</taxon>
        <taxon>Sphagnopsida</taxon>
        <taxon>Sphagnales</taxon>
        <taxon>Sphagnaceae</taxon>
        <taxon>Sphagnum</taxon>
    </lineage>
</organism>
<dbReference type="InterPro" id="IPR052483">
    <property type="entry name" value="bZIP_transcription_regulators"/>
</dbReference>
<keyword evidence="2" id="KW-0804">Transcription</keyword>
<dbReference type="InterPro" id="IPR044759">
    <property type="entry name" value="bZIP_RF2"/>
</dbReference>
<evidence type="ECO:0000313" key="6">
    <source>
        <dbReference type="EMBL" id="CAK9259638.1"/>
    </source>
</evidence>
<dbReference type="PANTHER" id="PTHR46391:SF35">
    <property type="entry name" value="BASIC LEUCINE ZIPPER 34-LIKE ISOFORM X1"/>
    <property type="match status" value="1"/>
</dbReference>
<dbReference type="SMART" id="SM00338">
    <property type="entry name" value="BRLZ"/>
    <property type="match status" value="1"/>
</dbReference>
<feature type="compositionally biased region" description="Low complexity" evidence="4">
    <location>
        <begin position="351"/>
        <end position="363"/>
    </location>
</feature>
<feature type="region of interest" description="Disordered" evidence="4">
    <location>
        <begin position="373"/>
        <end position="392"/>
    </location>
</feature>
<reference evidence="6" key="1">
    <citation type="submission" date="2024-02" db="EMBL/GenBank/DDBJ databases">
        <authorList>
            <consortium name="ELIXIR-Norway"/>
            <consortium name="Elixir Norway"/>
        </authorList>
    </citation>
    <scope>NUCLEOTIDE SEQUENCE</scope>
</reference>
<proteinExistence type="predicted"/>
<protein>
    <recommendedName>
        <fullName evidence="5">BZIP domain-containing protein</fullName>
    </recommendedName>
</protein>
<feature type="domain" description="BZIP" evidence="5">
    <location>
        <begin position="213"/>
        <end position="273"/>
    </location>
</feature>
<keyword evidence="7" id="KW-1185">Reference proteome</keyword>